<comment type="caution">
    <text evidence="2">The sequence shown here is derived from an EMBL/GenBank/DDBJ whole genome shotgun (WGS) entry which is preliminary data.</text>
</comment>
<proteinExistence type="predicted"/>
<feature type="compositionally biased region" description="Basic and acidic residues" evidence="1">
    <location>
        <begin position="179"/>
        <end position="202"/>
    </location>
</feature>
<feature type="compositionally biased region" description="Basic and acidic residues" evidence="1">
    <location>
        <begin position="40"/>
        <end position="51"/>
    </location>
</feature>
<name>A0AAD5YER6_9APHY</name>
<evidence type="ECO:0000313" key="2">
    <source>
        <dbReference type="EMBL" id="KAJ3478155.1"/>
    </source>
</evidence>
<feature type="region of interest" description="Disordered" evidence="1">
    <location>
        <begin position="1"/>
        <end position="250"/>
    </location>
</feature>
<reference evidence="2" key="1">
    <citation type="submission" date="2022-07" db="EMBL/GenBank/DDBJ databases">
        <title>Genome Sequence of Physisporinus lineatus.</title>
        <authorList>
            <person name="Buettner E."/>
        </authorList>
    </citation>
    <scope>NUCLEOTIDE SEQUENCE</scope>
    <source>
        <strain evidence="2">VT162</strain>
    </source>
</reference>
<accession>A0AAD5YER6</accession>
<keyword evidence="3" id="KW-1185">Reference proteome</keyword>
<evidence type="ECO:0000256" key="1">
    <source>
        <dbReference type="SAM" id="MobiDB-lite"/>
    </source>
</evidence>
<organism evidence="2 3">
    <name type="scientific">Meripilus lineatus</name>
    <dbReference type="NCBI Taxonomy" id="2056292"/>
    <lineage>
        <taxon>Eukaryota</taxon>
        <taxon>Fungi</taxon>
        <taxon>Dikarya</taxon>
        <taxon>Basidiomycota</taxon>
        <taxon>Agaricomycotina</taxon>
        <taxon>Agaricomycetes</taxon>
        <taxon>Polyporales</taxon>
        <taxon>Meripilaceae</taxon>
        <taxon>Meripilus</taxon>
    </lineage>
</organism>
<dbReference type="Proteomes" id="UP001212997">
    <property type="component" value="Unassembled WGS sequence"/>
</dbReference>
<gene>
    <name evidence="2" type="ORF">NLI96_g9955</name>
</gene>
<protein>
    <submittedName>
        <fullName evidence="2">Uncharacterized protein</fullName>
    </submittedName>
</protein>
<evidence type="ECO:0000313" key="3">
    <source>
        <dbReference type="Proteomes" id="UP001212997"/>
    </source>
</evidence>
<dbReference type="EMBL" id="JANAWD010000534">
    <property type="protein sequence ID" value="KAJ3478155.1"/>
    <property type="molecule type" value="Genomic_DNA"/>
</dbReference>
<dbReference type="AlphaFoldDB" id="A0AAD5YER6"/>
<feature type="compositionally biased region" description="Basic and acidic residues" evidence="1">
    <location>
        <begin position="79"/>
        <end position="89"/>
    </location>
</feature>
<sequence>MSVTLLPSNSQPPTNSPSEHDSTATVSPPPPPHTPTSTEAFKDTIRVKTPEPQRGSVVFTDPGDSISGTPDILNGLNKDGPDLTLHVEDSESSITRVPTRSARVRSKRYPPRLASLRPKENAKSTASPVATEQKPVSPMLAAPELPEELDPTTPRAKHFDRSTVSHYTQVSPRRRTRKLSGERSADEQGRKLSKDGRARKISADGPRTRKISNEGREPRHKRESAAVEGDDEGYDDLLSAYESEESIRAR</sequence>
<feature type="compositionally biased region" description="Low complexity" evidence="1">
    <location>
        <begin position="7"/>
        <end position="17"/>
    </location>
</feature>